<dbReference type="Proteomes" id="UP000294063">
    <property type="component" value="Unassembled WGS sequence"/>
</dbReference>
<evidence type="ECO:0000313" key="1">
    <source>
        <dbReference type="EMBL" id="KAB2823482.1"/>
    </source>
</evidence>
<evidence type="ECO:0000313" key="6">
    <source>
        <dbReference type="Proteomes" id="UP000294063"/>
    </source>
</evidence>
<dbReference type="EMBL" id="WBVP01000022">
    <property type="protein sequence ID" value="KAB2823482.1"/>
    <property type="molecule type" value="Genomic_DNA"/>
</dbReference>
<sequence>MCCFAFLENTQYSADESTKLLVYGMKILGYIKSG</sequence>
<protein>
    <submittedName>
        <fullName evidence="3">Uncharacterized protein</fullName>
    </submittedName>
</protein>
<dbReference type="EMBL" id="SEZK01000054">
    <property type="protein sequence ID" value="RYU47835.1"/>
    <property type="molecule type" value="Genomic_DNA"/>
</dbReference>
<evidence type="ECO:0000313" key="3">
    <source>
        <dbReference type="EMBL" id="RYU47835.1"/>
    </source>
</evidence>
<evidence type="ECO:0000313" key="8">
    <source>
        <dbReference type="Proteomes" id="UP000434870"/>
    </source>
</evidence>
<dbReference type="OrthoDB" id="9862704at2"/>
<evidence type="ECO:0000313" key="2">
    <source>
        <dbReference type="EMBL" id="RYU44622.1"/>
    </source>
</evidence>
<gene>
    <name evidence="2" type="ORF">ERW49_15815</name>
    <name evidence="4" type="ORF">ERW53_19355</name>
    <name evidence="3" type="ORF">ERW57_18060</name>
    <name evidence="1" type="ORF">F8B77_15495</name>
</gene>
<accession>A0A4V1Z861</accession>
<evidence type="ECO:0000313" key="5">
    <source>
        <dbReference type="Proteomes" id="UP000293465"/>
    </source>
</evidence>
<organism evidence="3 6">
    <name type="scientific">Aliivibrio finisterrensis</name>
    <dbReference type="NCBI Taxonomy" id="511998"/>
    <lineage>
        <taxon>Bacteria</taxon>
        <taxon>Pseudomonadati</taxon>
        <taxon>Pseudomonadota</taxon>
        <taxon>Gammaproteobacteria</taxon>
        <taxon>Vibrionales</taxon>
        <taxon>Vibrionaceae</taxon>
        <taxon>Aliivibrio</taxon>
    </lineage>
</organism>
<evidence type="ECO:0000313" key="7">
    <source>
        <dbReference type="Proteomes" id="UP000294166"/>
    </source>
</evidence>
<proteinExistence type="predicted"/>
<reference evidence="1 8" key="2">
    <citation type="submission" date="2019-09" db="EMBL/GenBank/DDBJ databases">
        <title>Genome of Aliivibrio finisterrensis LMG 23869 (type strain).</title>
        <authorList>
            <person name="Bowman J.P."/>
        </authorList>
    </citation>
    <scope>NUCLEOTIDE SEQUENCE [LARGE SCALE GENOMIC DNA]</scope>
    <source>
        <strain evidence="1 8">LMG 23869</strain>
    </source>
</reference>
<evidence type="ECO:0000313" key="4">
    <source>
        <dbReference type="EMBL" id="RYU60232.1"/>
    </source>
</evidence>
<dbReference type="AlphaFoldDB" id="A0A4V1Z861"/>
<comment type="caution">
    <text evidence="3">The sequence shown here is derived from an EMBL/GenBank/DDBJ whole genome shotgun (WGS) entry which is preliminary data.</text>
</comment>
<dbReference type="Proteomes" id="UP000434870">
    <property type="component" value="Unassembled WGS sequence"/>
</dbReference>
<name>A0A4V1Z861_9GAMM</name>
<dbReference type="EMBL" id="SEZJ01000016">
    <property type="protein sequence ID" value="RYU44622.1"/>
    <property type="molecule type" value="Genomic_DNA"/>
</dbReference>
<dbReference type="Proteomes" id="UP000293465">
    <property type="component" value="Unassembled WGS sequence"/>
</dbReference>
<reference evidence="5 6" key="1">
    <citation type="submission" date="2019-02" db="EMBL/GenBank/DDBJ databases">
        <title>Genome sequences of Aliivibrio finisterrensis strains from farmed Atlantic salmon.</title>
        <authorList>
            <person name="Bowman J.P."/>
        </authorList>
    </citation>
    <scope>NUCLEOTIDE SEQUENCE [LARGE SCALE GENOMIC DNA]</scope>
    <source>
        <strain evidence="4 7">A21</strain>
        <strain evidence="2 5">A32</strain>
        <strain evidence="3 6">A46</strain>
    </source>
</reference>
<dbReference type="EMBL" id="SEZN01000055">
    <property type="protein sequence ID" value="RYU60232.1"/>
    <property type="molecule type" value="Genomic_DNA"/>
</dbReference>
<keyword evidence="7" id="KW-1185">Reference proteome</keyword>
<dbReference type="Proteomes" id="UP000294166">
    <property type="component" value="Unassembled WGS sequence"/>
</dbReference>